<organism evidence="1 2">
    <name type="scientific">Halalkalibaculum roseum</name>
    <dbReference type="NCBI Taxonomy" id="2709311"/>
    <lineage>
        <taxon>Bacteria</taxon>
        <taxon>Pseudomonadati</taxon>
        <taxon>Balneolota</taxon>
        <taxon>Balneolia</taxon>
        <taxon>Balneolales</taxon>
        <taxon>Balneolaceae</taxon>
        <taxon>Halalkalibaculum</taxon>
    </lineage>
</organism>
<name>A0A6M1SMU2_9BACT</name>
<dbReference type="Proteomes" id="UP000473278">
    <property type="component" value="Unassembled WGS sequence"/>
</dbReference>
<evidence type="ECO:0000313" key="1">
    <source>
        <dbReference type="EMBL" id="NGP76359.1"/>
    </source>
</evidence>
<keyword evidence="2" id="KW-1185">Reference proteome</keyword>
<evidence type="ECO:0000313" key="2">
    <source>
        <dbReference type="Proteomes" id="UP000473278"/>
    </source>
</evidence>
<comment type="caution">
    <text evidence="1">The sequence shown here is derived from an EMBL/GenBank/DDBJ whole genome shotgun (WGS) entry which is preliminary data.</text>
</comment>
<accession>A0A6M1SMU2</accession>
<dbReference type="RefSeq" id="WP_165139554.1">
    <property type="nucleotide sequence ID" value="NZ_JAALLT010000002.1"/>
</dbReference>
<proteinExistence type="predicted"/>
<reference evidence="1 2" key="1">
    <citation type="submission" date="2020-02" db="EMBL/GenBank/DDBJ databases">
        <title>Balneolaceae bacterium YR4-1, complete genome.</title>
        <authorList>
            <person name="Li Y."/>
            <person name="Wu S."/>
        </authorList>
    </citation>
    <scope>NUCLEOTIDE SEQUENCE [LARGE SCALE GENOMIC DNA]</scope>
    <source>
        <strain evidence="1 2">YR4-1</strain>
    </source>
</reference>
<dbReference type="EMBL" id="JAALLT010000002">
    <property type="protein sequence ID" value="NGP76359.1"/>
    <property type="molecule type" value="Genomic_DNA"/>
</dbReference>
<gene>
    <name evidence="1" type="ORF">G3570_06930</name>
</gene>
<sequence length="58" mass="6834">MNLEISDKEYEELLNEIKSEDSPVGIDAGKTHVLILYKLLQIESRLEHLESYFHDEEE</sequence>
<dbReference type="AlphaFoldDB" id="A0A6M1SMU2"/>
<protein>
    <submittedName>
        <fullName evidence="1">Uncharacterized protein</fullName>
    </submittedName>
</protein>